<reference evidence="11" key="1">
    <citation type="submission" date="2018-06" db="EMBL/GenBank/DDBJ databases">
        <title>Proteases/peptidases in Philasterides dicentrarchi.</title>
        <authorList>
            <person name="Folgueira I."/>
            <person name="deFelipe A."/>
            <person name="Lamas J."/>
            <person name="Leiro J."/>
        </authorList>
    </citation>
    <scope>NUCLEOTIDE SEQUENCE</scope>
</reference>
<keyword evidence="8" id="KW-0963">Cytoplasm</keyword>
<comment type="subcellular location">
    <subcellularLocation>
        <location evidence="8">Cytoplasm</location>
    </subcellularLocation>
</comment>
<feature type="binding site" evidence="8">
    <location>
        <position position="201"/>
    </location>
    <ligand>
        <name>substrate</name>
    </ligand>
</feature>
<dbReference type="InterPro" id="IPR050247">
    <property type="entry name" value="Met_Aminopeptidase_Type2"/>
</dbReference>
<feature type="binding site" evidence="8">
    <location>
        <position position="226"/>
    </location>
    <ligand>
        <name>a divalent metal cation</name>
        <dbReference type="ChEBI" id="CHEBI:60240"/>
        <label>2</label>
        <note>catalytic</note>
    </ligand>
</feature>
<evidence type="ECO:0000256" key="2">
    <source>
        <dbReference type="ARBA" id="ARBA00001936"/>
    </source>
</evidence>
<dbReference type="InterPro" id="IPR002468">
    <property type="entry name" value="Pept_M24A_MAP2"/>
</dbReference>
<dbReference type="PRINTS" id="PR00599">
    <property type="entry name" value="MAPEPTIDASE"/>
</dbReference>
<keyword evidence="7 8" id="KW-0378">Hydrolase</keyword>
<dbReference type="InterPro" id="IPR036390">
    <property type="entry name" value="WH_DNA-bd_sf"/>
</dbReference>
<dbReference type="InterPro" id="IPR036388">
    <property type="entry name" value="WH-like_DNA-bd_sf"/>
</dbReference>
<dbReference type="GO" id="GO:0006508">
    <property type="term" value="P:proteolysis"/>
    <property type="evidence" value="ECO:0007669"/>
    <property type="project" value="UniProtKB-KW"/>
</dbReference>
<evidence type="ECO:0000259" key="10">
    <source>
        <dbReference type="Pfam" id="PF00557"/>
    </source>
</evidence>
<dbReference type="EMBL" id="MH444708">
    <property type="protein sequence ID" value="QBH22555.1"/>
    <property type="molecule type" value="mRNA"/>
</dbReference>
<comment type="cofactor">
    <cofactor evidence="2">
        <name>Mn(2+)</name>
        <dbReference type="ChEBI" id="CHEBI:29035"/>
    </cofactor>
</comment>
<feature type="binding site" evidence="8">
    <location>
        <position position="93"/>
    </location>
    <ligand>
        <name>substrate</name>
    </ligand>
</feature>
<dbReference type="GO" id="GO:0070006">
    <property type="term" value="F:metalloaminopeptidase activity"/>
    <property type="evidence" value="ECO:0007669"/>
    <property type="project" value="UniProtKB-UniRule"/>
</dbReference>
<evidence type="ECO:0000256" key="6">
    <source>
        <dbReference type="ARBA" id="ARBA00022723"/>
    </source>
</evidence>
<evidence type="ECO:0000256" key="4">
    <source>
        <dbReference type="ARBA" id="ARBA00022438"/>
    </source>
</evidence>
<comment type="cofactor">
    <cofactor evidence="8">
        <name>Co(2+)</name>
        <dbReference type="ChEBI" id="CHEBI:48828"/>
    </cofactor>
    <cofactor evidence="8">
        <name>Zn(2+)</name>
        <dbReference type="ChEBI" id="CHEBI:29105"/>
    </cofactor>
    <cofactor evidence="8">
        <name>Mn(2+)</name>
        <dbReference type="ChEBI" id="CHEBI:29035"/>
    </cofactor>
    <cofactor evidence="8">
        <name>Fe(2+)</name>
        <dbReference type="ChEBI" id="CHEBI:29033"/>
    </cofactor>
    <text evidence="8">Binds 2 divalent metal cations per subunit. Has a high-affinity and a low affinity metal-binding site. The true nature of the physiological cofactor is under debate. The enzyme is active with cobalt, zinc, manganese or divalent iron ions. Most likely, methionine aminopeptidases function as mononuclear Fe(2+)-metalloproteases under physiological conditions, and the catalytically relevant metal-binding site has been assigned to the histidine-containing high-affinity site.</text>
</comment>
<dbReference type="GO" id="GO:0004239">
    <property type="term" value="F:initiator methionyl aminopeptidase activity"/>
    <property type="evidence" value="ECO:0007669"/>
    <property type="project" value="UniProtKB-UniRule"/>
</dbReference>
<dbReference type="NCBIfam" id="TIGR00501">
    <property type="entry name" value="met_pdase_II"/>
    <property type="match status" value="1"/>
</dbReference>
<dbReference type="InterPro" id="IPR000994">
    <property type="entry name" value="Pept_M24"/>
</dbReference>
<comment type="function">
    <text evidence="8 9">Cotranslationally removes the N-terminal methionine from nascent proteins. The N-terminal methionine is often cleaved when the second residue in the primary sequence is small and uncharged (Met-Ala-, Cys, Gly, Pro, Ser, Thr, or Val).</text>
</comment>
<feature type="binding site" evidence="8">
    <location>
        <position position="321"/>
    </location>
    <ligand>
        <name>a divalent metal cation</name>
        <dbReference type="ChEBI" id="CHEBI:60240"/>
        <label>2</label>
        <note>catalytic</note>
    </ligand>
</feature>
<name>A0A481SAY5_9CILI</name>
<keyword evidence="6 8" id="KW-0479">Metal-binding</keyword>
<evidence type="ECO:0000256" key="9">
    <source>
        <dbReference type="RuleBase" id="RU003653"/>
    </source>
</evidence>
<comment type="cofactor">
    <cofactor evidence="3">
        <name>Fe(2+)</name>
        <dbReference type="ChEBI" id="CHEBI:29033"/>
    </cofactor>
</comment>
<keyword evidence="5 8" id="KW-0645">Protease</keyword>
<evidence type="ECO:0000256" key="8">
    <source>
        <dbReference type="HAMAP-Rule" id="MF_03175"/>
    </source>
</evidence>
<evidence type="ECO:0000256" key="1">
    <source>
        <dbReference type="ARBA" id="ARBA00000294"/>
    </source>
</evidence>
<sequence>MEYTKKECSFRTTDAELREKDKLSEEQLNNMRKAAECHRQVRKRCQQIIRPGKRLIDVCEEIEELNRYLVTENGLQAGIAFPTGCSLNHVAAHYTPNPGDFTTIQYDDVCKIDFGTQVEGRIIDCAFTVAFNPKYDKLLEAVKEATWNGIRSAGIDVRLCDIGADIQEVMESYEVTLDGKTYPVKSVRNLNGHSIDPYKIHAGKSVPIVGGGTQEKMEEGEQYAIETFGSTGKGFVVEDMDCSHYMKDFEVGKVPLRSQRARTLLNHINKNFGTLAFCRRWLDRGDQIGHIIGLKELCNQGIVNAYPPLCDQTGCYVAQYEHTLYLNASHKEILSFGDDY</sequence>
<evidence type="ECO:0000313" key="11">
    <source>
        <dbReference type="EMBL" id="QBH22555.1"/>
    </source>
</evidence>
<dbReference type="CDD" id="cd01088">
    <property type="entry name" value="MetAP2"/>
    <property type="match status" value="1"/>
</dbReference>
<evidence type="ECO:0000256" key="3">
    <source>
        <dbReference type="ARBA" id="ARBA00001954"/>
    </source>
</evidence>
<keyword evidence="4 8" id="KW-0031">Aminopeptidase</keyword>
<dbReference type="Pfam" id="PF00557">
    <property type="entry name" value="Peptidase_M24"/>
    <property type="match status" value="1"/>
</dbReference>
<dbReference type="GO" id="GO:0005737">
    <property type="term" value="C:cytoplasm"/>
    <property type="evidence" value="ECO:0007669"/>
    <property type="project" value="UniProtKB-SubCell"/>
</dbReference>
<evidence type="ECO:0000256" key="5">
    <source>
        <dbReference type="ARBA" id="ARBA00022670"/>
    </source>
</evidence>
<dbReference type="MEROPS" id="M24.002"/>
<comment type="catalytic activity">
    <reaction evidence="1 8 9">
        <text>Release of N-terminal amino acids, preferentially methionine, from peptides and arylamides.</text>
        <dbReference type="EC" id="3.4.11.18"/>
    </reaction>
</comment>
<protein>
    <recommendedName>
        <fullName evidence="8">Methionine aminopeptidase 2</fullName>
        <shortName evidence="8">MAP 2</shortName>
        <shortName evidence="8">MetAP 2</shortName>
        <ecNumber evidence="8">3.4.11.18</ecNumber>
    </recommendedName>
    <alternativeName>
        <fullName evidence="8">Peptidase M</fullName>
    </alternativeName>
</protein>
<accession>A0A481SAY5</accession>
<dbReference type="SUPFAM" id="SSF55920">
    <property type="entry name" value="Creatinase/aminopeptidase"/>
    <property type="match status" value="1"/>
</dbReference>
<feature type="binding site" evidence="8">
    <location>
        <position position="124"/>
    </location>
    <ligand>
        <name>a divalent metal cation</name>
        <dbReference type="ChEBI" id="CHEBI:60240"/>
        <label>1</label>
    </ligand>
</feature>
<feature type="binding site" evidence="8">
    <location>
        <position position="124"/>
    </location>
    <ligand>
        <name>a divalent metal cation</name>
        <dbReference type="ChEBI" id="CHEBI:60240"/>
        <label>2</label>
        <note>catalytic</note>
    </ligand>
</feature>
<organism evidence="11">
    <name type="scientific">Philasterides dicentrarchi</name>
    <dbReference type="NCBI Taxonomy" id="282688"/>
    <lineage>
        <taxon>Eukaryota</taxon>
        <taxon>Sar</taxon>
        <taxon>Alveolata</taxon>
        <taxon>Ciliophora</taxon>
        <taxon>Intramacronucleata</taxon>
        <taxon>Oligohymenophorea</taxon>
        <taxon>Scuticociliatia</taxon>
        <taxon>Philasterida</taxon>
        <taxon>Philasteridae</taxon>
        <taxon>Philasterides</taxon>
    </lineage>
</organism>
<feature type="domain" description="Peptidase M24" evidence="10">
    <location>
        <begin position="30"/>
        <end position="236"/>
    </location>
</feature>
<comment type="similarity">
    <text evidence="8">Belongs to the peptidase M24A family. Methionine aminopeptidase eukaryotic type 2 subfamily.</text>
</comment>
<dbReference type="InterPro" id="IPR001714">
    <property type="entry name" value="Pept_M24_MAP"/>
</dbReference>
<proteinExistence type="evidence at transcript level"/>
<dbReference type="PANTHER" id="PTHR45777:SF2">
    <property type="entry name" value="METHIONINE AMINOPEPTIDASE 2"/>
    <property type="match status" value="1"/>
</dbReference>
<dbReference type="AlphaFoldDB" id="A0A481SAY5"/>
<dbReference type="Gene3D" id="1.10.10.10">
    <property type="entry name" value="Winged helix-like DNA-binding domain superfamily/Winged helix DNA-binding domain"/>
    <property type="match status" value="1"/>
</dbReference>
<dbReference type="HAMAP" id="MF_03175">
    <property type="entry name" value="MetAP_2_euk"/>
    <property type="match status" value="1"/>
</dbReference>
<feature type="binding site" evidence="8">
    <location>
        <position position="321"/>
    </location>
    <ligand>
        <name>a divalent metal cation</name>
        <dbReference type="ChEBI" id="CHEBI:60240"/>
        <label>1</label>
    </ligand>
</feature>
<evidence type="ECO:0000256" key="7">
    <source>
        <dbReference type="ARBA" id="ARBA00022801"/>
    </source>
</evidence>
<feature type="binding site" evidence="8">
    <location>
        <position position="113"/>
    </location>
    <ligand>
        <name>a divalent metal cation</name>
        <dbReference type="ChEBI" id="CHEBI:60240"/>
        <label>1</label>
    </ligand>
</feature>
<dbReference type="SUPFAM" id="SSF46785">
    <property type="entry name" value="Winged helix' DNA-binding domain"/>
    <property type="match status" value="1"/>
</dbReference>
<dbReference type="Gene3D" id="3.90.230.10">
    <property type="entry name" value="Creatinase/methionine aminopeptidase superfamily"/>
    <property type="match status" value="1"/>
</dbReference>
<feature type="binding site" evidence="8">
    <location>
        <position position="193"/>
    </location>
    <ligand>
        <name>a divalent metal cation</name>
        <dbReference type="ChEBI" id="CHEBI:60240"/>
        <label>2</label>
        <note>catalytic</note>
    </ligand>
</feature>
<dbReference type="InterPro" id="IPR036005">
    <property type="entry name" value="Creatinase/aminopeptidase-like"/>
</dbReference>
<dbReference type="PANTHER" id="PTHR45777">
    <property type="entry name" value="METHIONINE AMINOPEPTIDASE 2"/>
    <property type="match status" value="1"/>
</dbReference>
<dbReference type="EC" id="3.4.11.18" evidence="8"/>
<dbReference type="GO" id="GO:0046872">
    <property type="term" value="F:metal ion binding"/>
    <property type="evidence" value="ECO:0007669"/>
    <property type="project" value="UniProtKB-UniRule"/>
</dbReference>